<dbReference type="InterPro" id="IPR035984">
    <property type="entry name" value="Acyl-CoA-binding_sf"/>
</dbReference>
<dbReference type="PANTHER" id="PTHR23310:SF62">
    <property type="entry name" value="ACYL-COA BINDING PROTEIN 1, ISOFORM A"/>
    <property type="match status" value="1"/>
</dbReference>
<dbReference type="EMBL" id="JARBJD010000003">
    <property type="protein sequence ID" value="KAK2964138.1"/>
    <property type="molecule type" value="Genomic_DNA"/>
</dbReference>
<protein>
    <submittedName>
        <fullName evidence="4">Acyl-CoA-binding protein like protein</fullName>
    </submittedName>
</protein>
<dbReference type="Pfam" id="PF00887">
    <property type="entry name" value="ACBP"/>
    <property type="match status" value="1"/>
</dbReference>
<dbReference type="Gene3D" id="1.20.80.10">
    <property type="match status" value="1"/>
</dbReference>
<dbReference type="SUPFAM" id="SSF47027">
    <property type="entry name" value="Acyl-CoA binding protein"/>
    <property type="match status" value="1"/>
</dbReference>
<organism evidence="4 5">
    <name type="scientific">Blattamonas nauphoetae</name>
    <dbReference type="NCBI Taxonomy" id="2049346"/>
    <lineage>
        <taxon>Eukaryota</taxon>
        <taxon>Metamonada</taxon>
        <taxon>Preaxostyla</taxon>
        <taxon>Oxymonadida</taxon>
        <taxon>Blattamonas</taxon>
    </lineage>
</organism>
<keyword evidence="2" id="KW-0446">Lipid-binding</keyword>
<evidence type="ECO:0000256" key="1">
    <source>
        <dbReference type="ARBA" id="ARBA00005567"/>
    </source>
</evidence>
<keyword evidence="5" id="KW-1185">Reference proteome</keyword>
<evidence type="ECO:0000313" key="5">
    <source>
        <dbReference type="Proteomes" id="UP001281761"/>
    </source>
</evidence>
<feature type="domain" description="ACB" evidence="3">
    <location>
        <begin position="120"/>
        <end position="204"/>
    </location>
</feature>
<sequence>MDILSDTNGVYTYNGRFIGPCTETDCACKAYCAPSPLGGKCGSCGHHPTSHSRLCDQCQSPIFDEKQAYHLCCLDVICSKCEKTYGPTDDIICPRCQCMTPRKPFIVDPDDLASSSESTLAEQFAAAAVRLTVLSKPAPDSALLELYGLYKQAKEGDTNTKRPGITDIKNRAKWDSWNSRKGLGSEDAMKMYVQIVDTLTAQDQ</sequence>
<dbReference type="PRINTS" id="PR00689">
    <property type="entry name" value="ACOABINDINGP"/>
</dbReference>
<comment type="caution">
    <text evidence="4">The sequence shown here is derived from an EMBL/GenBank/DDBJ whole genome shotgun (WGS) entry which is preliminary data.</text>
</comment>
<accession>A0ABQ9YK62</accession>
<dbReference type="PANTHER" id="PTHR23310">
    <property type="entry name" value="ACYL-COA-BINDING PROTEIN, ACBP"/>
    <property type="match status" value="1"/>
</dbReference>
<dbReference type="InterPro" id="IPR014352">
    <property type="entry name" value="FERM/acyl-CoA-bd_prot_sf"/>
</dbReference>
<evidence type="ECO:0000256" key="2">
    <source>
        <dbReference type="ARBA" id="ARBA00023121"/>
    </source>
</evidence>
<name>A0ABQ9YK62_9EUKA</name>
<dbReference type="InterPro" id="IPR000582">
    <property type="entry name" value="Acyl-CoA-binding_protein"/>
</dbReference>
<proteinExistence type="inferred from homology"/>
<reference evidence="4 5" key="1">
    <citation type="journal article" date="2022" name="bioRxiv">
        <title>Genomics of Preaxostyla Flagellates Illuminates Evolutionary Transitions and the Path Towards Mitochondrial Loss.</title>
        <authorList>
            <person name="Novak L.V.F."/>
            <person name="Treitli S.C."/>
            <person name="Pyrih J."/>
            <person name="Halakuc P."/>
            <person name="Pipaliya S.V."/>
            <person name="Vacek V."/>
            <person name="Brzon O."/>
            <person name="Soukal P."/>
            <person name="Eme L."/>
            <person name="Dacks J.B."/>
            <person name="Karnkowska A."/>
            <person name="Elias M."/>
            <person name="Hampl V."/>
        </authorList>
    </citation>
    <scope>NUCLEOTIDE SEQUENCE [LARGE SCALE GENOMIC DNA]</scope>
    <source>
        <strain evidence="4">NAU3</strain>
        <tissue evidence="4">Gut</tissue>
    </source>
</reference>
<dbReference type="PROSITE" id="PS51228">
    <property type="entry name" value="ACB_2"/>
    <property type="match status" value="1"/>
</dbReference>
<evidence type="ECO:0000313" key="4">
    <source>
        <dbReference type="EMBL" id="KAK2964138.1"/>
    </source>
</evidence>
<dbReference type="Proteomes" id="UP001281761">
    <property type="component" value="Unassembled WGS sequence"/>
</dbReference>
<comment type="similarity">
    <text evidence="1">Belongs to the ACBP family.</text>
</comment>
<gene>
    <name evidence="4" type="ORF">BLNAU_669</name>
</gene>
<evidence type="ECO:0000259" key="3">
    <source>
        <dbReference type="PROSITE" id="PS51228"/>
    </source>
</evidence>